<keyword evidence="1" id="KW-0472">Membrane</keyword>
<feature type="transmembrane region" description="Helical" evidence="1">
    <location>
        <begin position="116"/>
        <end position="139"/>
    </location>
</feature>
<evidence type="ECO:0000256" key="1">
    <source>
        <dbReference type="SAM" id="Phobius"/>
    </source>
</evidence>
<feature type="transmembrane region" description="Helical" evidence="1">
    <location>
        <begin position="241"/>
        <end position="268"/>
    </location>
</feature>
<dbReference type="Proteomes" id="UP000237000">
    <property type="component" value="Unassembled WGS sequence"/>
</dbReference>
<feature type="transmembrane region" description="Helical" evidence="1">
    <location>
        <begin position="30"/>
        <end position="48"/>
    </location>
</feature>
<comment type="caution">
    <text evidence="2">The sequence shown here is derived from an EMBL/GenBank/DDBJ whole genome shotgun (WGS) entry which is preliminary data.</text>
</comment>
<dbReference type="PANTHER" id="PTHR33133:SF51">
    <property type="entry name" value="THH1_TOM1_TOM3 DOMAIN-CONTAINING PROTEIN"/>
    <property type="match status" value="1"/>
</dbReference>
<proteinExistence type="predicted"/>
<sequence length="316" mass="35676">MEGKQEEMQFLGVFGIYKEAYNIISSWRNIFSQITLVFILPQCFLSFLDSQVSHTIQLSEQTTTYWLFKAACFILFLVFSLLSTSVLTYTTACIYEGSKVSLKKVISVFPKVWKRVMITDLCTIVAFLLYIIVIFAFLWPLGLFMSSSGNLSSSSISLILTVLLSLGLVYLSVLWQLASVVSVLEDESGLQAMKKSMALTKGKRWNAFIIVVSLTVSSLLRELLAYKLVDLGGSLGMVARVAYGIICFFLLLMLILFSHTVETVFYFVCKSYHREETATSILSDDHDHIAVHVDDQKVDIPLMAEEYNAQHEQSYV</sequence>
<dbReference type="STRING" id="63057.A0A2P5AY99"/>
<feature type="transmembrane region" description="Helical" evidence="1">
    <location>
        <begin position="159"/>
        <end position="184"/>
    </location>
</feature>
<dbReference type="PANTHER" id="PTHR33133">
    <property type="entry name" value="OS08G0107100 PROTEIN-RELATED"/>
    <property type="match status" value="1"/>
</dbReference>
<dbReference type="OrthoDB" id="1201263at2759"/>
<gene>
    <name evidence="2" type="ORF">TorRG33x02_337890</name>
</gene>
<dbReference type="AlphaFoldDB" id="A0A2P5AY99"/>
<keyword evidence="1" id="KW-0812">Transmembrane</keyword>
<name>A0A2P5AY99_TREOI</name>
<evidence type="ECO:0000313" key="2">
    <source>
        <dbReference type="EMBL" id="PON41505.1"/>
    </source>
</evidence>
<accession>A0A2P5AY99</accession>
<protein>
    <submittedName>
        <fullName evidence="2">Polyadenylate-binding protein 1-B-binding protein</fullName>
    </submittedName>
</protein>
<evidence type="ECO:0000313" key="3">
    <source>
        <dbReference type="Proteomes" id="UP000237000"/>
    </source>
</evidence>
<organism evidence="2 3">
    <name type="scientific">Trema orientale</name>
    <name type="common">Charcoal tree</name>
    <name type="synonym">Celtis orientalis</name>
    <dbReference type="NCBI Taxonomy" id="63057"/>
    <lineage>
        <taxon>Eukaryota</taxon>
        <taxon>Viridiplantae</taxon>
        <taxon>Streptophyta</taxon>
        <taxon>Embryophyta</taxon>
        <taxon>Tracheophyta</taxon>
        <taxon>Spermatophyta</taxon>
        <taxon>Magnoliopsida</taxon>
        <taxon>eudicotyledons</taxon>
        <taxon>Gunneridae</taxon>
        <taxon>Pentapetalae</taxon>
        <taxon>rosids</taxon>
        <taxon>fabids</taxon>
        <taxon>Rosales</taxon>
        <taxon>Cannabaceae</taxon>
        <taxon>Trema</taxon>
    </lineage>
</organism>
<keyword evidence="3" id="KW-1185">Reference proteome</keyword>
<dbReference type="InParanoid" id="A0A2P5AY99"/>
<keyword evidence="1" id="KW-1133">Transmembrane helix</keyword>
<feature type="transmembrane region" description="Helical" evidence="1">
    <location>
        <begin position="205"/>
        <end position="229"/>
    </location>
</feature>
<dbReference type="EMBL" id="JXTC01000659">
    <property type="protein sequence ID" value="PON41505.1"/>
    <property type="molecule type" value="Genomic_DNA"/>
</dbReference>
<feature type="transmembrane region" description="Helical" evidence="1">
    <location>
        <begin position="68"/>
        <end position="95"/>
    </location>
</feature>
<reference evidence="3" key="1">
    <citation type="submission" date="2016-06" db="EMBL/GenBank/DDBJ databases">
        <title>Parallel loss of symbiosis genes in relatives of nitrogen-fixing non-legume Parasponia.</title>
        <authorList>
            <person name="Van Velzen R."/>
            <person name="Holmer R."/>
            <person name="Bu F."/>
            <person name="Rutten L."/>
            <person name="Van Zeijl A."/>
            <person name="Liu W."/>
            <person name="Santuari L."/>
            <person name="Cao Q."/>
            <person name="Sharma T."/>
            <person name="Shen D."/>
            <person name="Roswanjaya Y."/>
            <person name="Wardhani T."/>
            <person name="Kalhor M.S."/>
            <person name="Jansen J."/>
            <person name="Van den Hoogen J."/>
            <person name="Gungor B."/>
            <person name="Hartog M."/>
            <person name="Hontelez J."/>
            <person name="Verver J."/>
            <person name="Yang W.-C."/>
            <person name="Schijlen E."/>
            <person name="Repin R."/>
            <person name="Schilthuizen M."/>
            <person name="Schranz E."/>
            <person name="Heidstra R."/>
            <person name="Miyata K."/>
            <person name="Fedorova E."/>
            <person name="Kohlen W."/>
            <person name="Bisseling T."/>
            <person name="Smit S."/>
            <person name="Geurts R."/>
        </authorList>
    </citation>
    <scope>NUCLEOTIDE SEQUENCE [LARGE SCALE GENOMIC DNA]</scope>
    <source>
        <strain evidence="3">cv. RG33-2</strain>
    </source>
</reference>